<keyword evidence="10 13" id="KW-1133">Transmembrane helix</keyword>
<name>A0A0B1Q199_9HYPH</name>
<dbReference type="Pfam" id="PF00512">
    <property type="entry name" value="HisKA"/>
    <property type="match status" value="1"/>
</dbReference>
<dbReference type="InterPro" id="IPR004358">
    <property type="entry name" value="Sig_transdc_His_kin-like_C"/>
</dbReference>
<evidence type="ECO:0000313" key="16">
    <source>
        <dbReference type="Proteomes" id="UP000030826"/>
    </source>
</evidence>
<dbReference type="SUPFAM" id="SSF55781">
    <property type="entry name" value="GAF domain-like"/>
    <property type="match status" value="1"/>
</dbReference>
<dbReference type="Gene3D" id="3.30.565.10">
    <property type="entry name" value="Histidine kinase-like ATPase, C-terminal domain"/>
    <property type="match status" value="1"/>
</dbReference>
<dbReference type="AlphaFoldDB" id="A0A0B1Q199"/>
<keyword evidence="9" id="KW-0067">ATP-binding</keyword>
<evidence type="ECO:0000256" key="13">
    <source>
        <dbReference type="SAM" id="Phobius"/>
    </source>
</evidence>
<dbReference type="InterPro" id="IPR005467">
    <property type="entry name" value="His_kinase_dom"/>
</dbReference>
<dbReference type="SUPFAM" id="SSF55874">
    <property type="entry name" value="ATPase domain of HSP90 chaperone/DNA topoisomerase II/histidine kinase"/>
    <property type="match status" value="1"/>
</dbReference>
<dbReference type="PANTHER" id="PTHR45569:SF1">
    <property type="entry name" value="SENSOR PROTEIN KDPD"/>
    <property type="match status" value="1"/>
</dbReference>
<feature type="domain" description="Histidine kinase" evidence="14">
    <location>
        <begin position="673"/>
        <end position="893"/>
    </location>
</feature>
<dbReference type="Proteomes" id="UP000030826">
    <property type="component" value="Unassembled WGS sequence"/>
</dbReference>
<dbReference type="PANTHER" id="PTHR45569">
    <property type="entry name" value="SENSOR PROTEIN KDPD"/>
    <property type="match status" value="1"/>
</dbReference>
<evidence type="ECO:0000256" key="8">
    <source>
        <dbReference type="ARBA" id="ARBA00022777"/>
    </source>
</evidence>
<dbReference type="RefSeq" id="WP_039195846.1">
    <property type="nucleotide sequence ID" value="NZ_JRFJ01000007.1"/>
</dbReference>
<dbReference type="Pfam" id="PF13492">
    <property type="entry name" value="GAF_3"/>
    <property type="match status" value="1"/>
</dbReference>
<evidence type="ECO:0000259" key="14">
    <source>
        <dbReference type="PROSITE" id="PS50109"/>
    </source>
</evidence>
<evidence type="ECO:0000256" key="11">
    <source>
        <dbReference type="ARBA" id="ARBA00023012"/>
    </source>
</evidence>
<dbReference type="Pfam" id="PF02702">
    <property type="entry name" value="KdpD"/>
    <property type="match status" value="1"/>
</dbReference>
<dbReference type="Gene3D" id="1.10.287.130">
    <property type="match status" value="1"/>
</dbReference>
<dbReference type="InterPro" id="IPR052023">
    <property type="entry name" value="Histidine_kinase_KdpD"/>
</dbReference>
<feature type="transmembrane region" description="Helical" evidence="13">
    <location>
        <begin position="399"/>
        <end position="419"/>
    </location>
</feature>
<dbReference type="CDD" id="cd00075">
    <property type="entry name" value="HATPase"/>
    <property type="match status" value="1"/>
</dbReference>
<sequence length="898" mass="96177">MVDDDGSRVLADALMADAERAGRGRLRIFLGAAPGVGKTYAMLQAARAAMAAGRDVAVGVVETHGRPETEALLTGLEIIPRKGIAYRGRLIPEFDLDAALKRRPQLLLVDEYAHSNVPGSRHPKRWRDVQDCLKAGIDVWTTMNVQHVESLNDVVQRITGVRVRETVPDSRIEAVDEIVLVDLPSDELIRRLGEGKVYVEDTATRAMQSFFRPNNLTALRELALRQVASRVDSELIERMQGSAIEGPWPAGERLLVAIGGDGAAEGLVREAKRLADLLGAHWFAVTIDRPGHQWSDEQRRCIDAAMKMAADLGAQAVNLVGNDLPGTILKFARVQNVTQIVVGKARRLGFAARMTALLPRATLAHALVGRAEGIAVHVLTSAPSAFVPRRLVRPRPGPVGGYLVAAACVLLATLGGVSVGHIVDLPNLSMLYLLAVVIPAIRYGVLPAIFASVLSFLAYNLVFIQPTGTLTIARPHEFLALAIFLIIAVSMATLAGRLREQNRSAVRRTRAARRLYQVTRRLSALPDPESVGAAAVYEVNAAMERTTILLGPDGDGGLSIVAAWPPEDRLDMPSRMAALWAFEHDEPAGAGTETLPGCNWLFRPLNADGRRVGVLGIEHDDTAPPLDGEAQMLLQTLGEQVAAALHRARLSTEIRDAKAEAETERIRNTLLASISHDFRTPLSSILGSATSLLDYGSHMDSATQADLLGQIRDEAGHLDGMVRNLLAITRLEAGSLDLRRDWVDIADILNRAVAAARRRGAVQTMMVCVPPGLPLAYADQSLLEQAVGNVLGNALRHAGESAQIVLQAAQEGRDIVMSITDDGPGVAPDMAERIFDKFVSGGATRTADGSESAGLGLAIARGVMQAHGGNATLAPAAAGTTGARFLLRMPIDGRVPTP</sequence>
<dbReference type="EC" id="2.7.13.3" evidence="3"/>
<dbReference type="Pfam" id="PF13493">
    <property type="entry name" value="DUF4118"/>
    <property type="match status" value="1"/>
</dbReference>
<accession>A0A0B1Q199</accession>
<dbReference type="Gene3D" id="3.40.50.620">
    <property type="entry name" value="HUPs"/>
    <property type="match status" value="1"/>
</dbReference>
<dbReference type="GO" id="GO:0005886">
    <property type="term" value="C:plasma membrane"/>
    <property type="evidence" value="ECO:0007669"/>
    <property type="project" value="TreeGrafter"/>
</dbReference>
<dbReference type="EMBL" id="JRFJ01000007">
    <property type="protein sequence ID" value="KHJ53216.1"/>
    <property type="molecule type" value="Genomic_DNA"/>
</dbReference>
<gene>
    <name evidence="15" type="ORF">LA66_19605</name>
</gene>
<evidence type="ECO:0000256" key="4">
    <source>
        <dbReference type="ARBA" id="ARBA00022553"/>
    </source>
</evidence>
<dbReference type="InterPro" id="IPR003018">
    <property type="entry name" value="GAF"/>
</dbReference>
<keyword evidence="4" id="KW-0597">Phosphoprotein</keyword>
<feature type="transmembrane region" description="Helical" evidence="13">
    <location>
        <begin position="431"/>
        <end position="458"/>
    </location>
</feature>
<comment type="subcellular location">
    <subcellularLocation>
        <location evidence="2">Membrane</location>
        <topology evidence="2">Multi-pass membrane protein</topology>
    </subcellularLocation>
</comment>
<evidence type="ECO:0000256" key="12">
    <source>
        <dbReference type="ARBA" id="ARBA00023136"/>
    </source>
</evidence>
<dbReference type="Gene3D" id="3.40.50.300">
    <property type="entry name" value="P-loop containing nucleotide triphosphate hydrolases"/>
    <property type="match status" value="1"/>
</dbReference>
<dbReference type="SMART" id="SM00065">
    <property type="entry name" value="GAF"/>
    <property type="match status" value="1"/>
</dbReference>
<dbReference type="Pfam" id="PF02518">
    <property type="entry name" value="HATPase_c"/>
    <property type="match status" value="1"/>
</dbReference>
<comment type="caution">
    <text evidence="15">The sequence shown here is derived from an EMBL/GenBank/DDBJ whole genome shotgun (WGS) entry which is preliminary data.</text>
</comment>
<evidence type="ECO:0000256" key="3">
    <source>
        <dbReference type="ARBA" id="ARBA00012438"/>
    </source>
</evidence>
<dbReference type="SMART" id="SM00387">
    <property type="entry name" value="HATPase_c"/>
    <property type="match status" value="1"/>
</dbReference>
<evidence type="ECO:0000313" key="15">
    <source>
        <dbReference type="EMBL" id="KHJ53216.1"/>
    </source>
</evidence>
<dbReference type="InterPro" id="IPR003852">
    <property type="entry name" value="Sig_transdc_His_kinase_KdpD_N"/>
</dbReference>
<dbReference type="PRINTS" id="PR00344">
    <property type="entry name" value="BCTRLSENSOR"/>
</dbReference>
<dbReference type="InterPro" id="IPR003594">
    <property type="entry name" value="HATPase_dom"/>
</dbReference>
<dbReference type="InterPro" id="IPR027417">
    <property type="entry name" value="P-loop_NTPase"/>
</dbReference>
<keyword evidence="6 13" id="KW-0812">Transmembrane</keyword>
<evidence type="ECO:0000256" key="5">
    <source>
        <dbReference type="ARBA" id="ARBA00022679"/>
    </source>
</evidence>
<evidence type="ECO:0000256" key="2">
    <source>
        <dbReference type="ARBA" id="ARBA00004141"/>
    </source>
</evidence>
<evidence type="ECO:0000256" key="10">
    <source>
        <dbReference type="ARBA" id="ARBA00022989"/>
    </source>
</evidence>
<keyword evidence="12 13" id="KW-0472">Membrane</keyword>
<keyword evidence="7" id="KW-0547">Nucleotide-binding</keyword>
<dbReference type="FunFam" id="3.40.50.300:FF:000483">
    <property type="entry name" value="Sensor histidine kinase KdpD"/>
    <property type="match status" value="1"/>
</dbReference>
<dbReference type="InterPro" id="IPR038318">
    <property type="entry name" value="KdpD_sf"/>
</dbReference>
<dbReference type="CDD" id="cd00082">
    <property type="entry name" value="HisKA"/>
    <property type="match status" value="1"/>
</dbReference>
<dbReference type="InterPro" id="IPR036097">
    <property type="entry name" value="HisK_dim/P_sf"/>
</dbReference>
<dbReference type="SUPFAM" id="SSF52402">
    <property type="entry name" value="Adenine nucleotide alpha hydrolases-like"/>
    <property type="match status" value="1"/>
</dbReference>
<dbReference type="InterPro" id="IPR003661">
    <property type="entry name" value="HisK_dim/P_dom"/>
</dbReference>
<dbReference type="Gene3D" id="3.30.450.40">
    <property type="match status" value="1"/>
</dbReference>
<keyword evidence="5" id="KW-0808">Transferase</keyword>
<dbReference type="GO" id="GO:0005737">
    <property type="term" value="C:cytoplasm"/>
    <property type="evidence" value="ECO:0007669"/>
    <property type="project" value="UniProtKB-ARBA"/>
</dbReference>
<dbReference type="GO" id="GO:0005524">
    <property type="term" value="F:ATP binding"/>
    <property type="evidence" value="ECO:0007669"/>
    <property type="project" value="UniProtKB-KW"/>
</dbReference>
<evidence type="ECO:0000256" key="6">
    <source>
        <dbReference type="ARBA" id="ARBA00022692"/>
    </source>
</evidence>
<dbReference type="STRING" id="370622.LA66_19605"/>
<dbReference type="PROSITE" id="PS50109">
    <property type="entry name" value="HIS_KIN"/>
    <property type="match status" value="1"/>
</dbReference>
<comment type="catalytic activity">
    <reaction evidence="1">
        <text>ATP + protein L-histidine = ADP + protein N-phospho-L-histidine.</text>
        <dbReference type="EC" id="2.7.13.3"/>
    </reaction>
</comment>
<protein>
    <recommendedName>
        <fullName evidence="3">histidine kinase</fullName>
        <ecNumber evidence="3">2.7.13.3</ecNumber>
    </recommendedName>
</protein>
<dbReference type="InterPro" id="IPR036890">
    <property type="entry name" value="HATPase_C_sf"/>
</dbReference>
<proteinExistence type="predicted"/>
<evidence type="ECO:0000256" key="7">
    <source>
        <dbReference type="ARBA" id="ARBA00022741"/>
    </source>
</evidence>
<organism evidence="15 16">
    <name type="scientific">Aureimonas altamirensis</name>
    <dbReference type="NCBI Taxonomy" id="370622"/>
    <lineage>
        <taxon>Bacteria</taxon>
        <taxon>Pseudomonadati</taxon>
        <taxon>Pseudomonadota</taxon>
        <taxon>Alphaproteobacteria</taxon>
        <taxon>Hyphomicrobiales</taxon>
        <taxon>Aurantimonadaceae</taxon>
        <taxon>Aureimonas</taxon>
    </lineage>
</organism>
<keyword evidence="8 15" id="KW-0418">Kinase</keyword>
<evidence type="ECO:0000256" key="9">
    <source>
        <dbReference type="ARBA" id="ARBA00022840"/>
    </source>
</evidence>
<dbReference type="Gene3D" id="1.20.120.620">
    <property type="entry name" value="Backbone structure of the membrane domain of e. Coli histidine kinase receptor kdpd"/>
    <property type="match status" value="1"/>
</dbReference>
<dbReference type="GO" id="GO:0000155">
    <property type="term" value="F:phosphorelay sensor kinase activity"/>
    <property type="evidence" value="ECO:0007669"/>
    <property type="project" value="InterPro"/>
</dbReference>
<dbReference type="InterPro" id="IPR014729">
    <property type="entry name" value="Rossmann-like_a/b/a_fold"/>
</dbReference>
<keyword evidence="11" id="KW-0902">Two-component regulatory system</keyword>
<dbReference type="SUPFAM" id="SSF47384">
    <property type="entry name" value="Homodimeric domain of signal transducing histidine kinase"/>
    <property type="match status" value="1"/>
</dbReference>
<dbReference type="InterPro" id="IPR029016">
    <property type="entry name" value="GAF-like_dom_sf"/>
</dbReference>
<dbReference type="SMART" id="SM00388">
    <property type="entry name" value="HisKA"/>
    <property type="match status" value="1"/>
</dbReference>
<dbReference type="OrthoDB" id="9806130at2"/>
<evidence type="ECO:0000256" key="1">
    <source>
        <dbReference type="ARBA" id="ARBA00000085"/>
    </source>
</evidence>
<dbReference type="InterPro" id="IPR025201">
    <property type="entry name" value="KdpD_TM"/>
</dbReference>
<feature type="transmembrane region" description="Helical" evidence="13">
    <location>
        <begin position="478"/>
        <end position="498"/>
    </location>
</feature>
<reference evidence="15 16" key="1">
    <citation type="submission" date="2014-09" db="EMBL/GenBank/DDBJ databases">
        <title>Isolation and characterization of Aurantimonas altamirensis ON-56566 from clinical sample following a dog bite.</title>
        <authorList>
            <person name="Eshaghi A."/>
            <person name="Li A."/>
            <person name="Shahinas D."/>
            <person name="Bahn P."/>
            <person name="Kus J.V."/>
            <person name="Patel S.N."/>
        </authorList>
    </citation>
    <scope>NUCLEOTIDE SEQUENCE [LARGE SCALE GENOMIC DNA]</scope>
    <source>
        <strain evidence="15 16">ON-56566</strain>
    </source>
</reference>